<keyword evidence="6" id="KW-0963">Cytoplasm</keyword>
<feature type="region of interest" description="Disordered" evidence="7">
    <location>
        <begin position="1"/>
        <end position="21"/>
    </location>
</feature>
<comment type="cofactor">
    <cofactor evidence="6">
        <name>pyridoxal 5'-phosphate</name>
        <dbReference type="ChEBI" id="CHEBI:597326"/>
    </cofactor>
    <text evidence="6">Binds 1 pyridoxal phosphate per subunit.</text>
</comment>
<comment type="caution">
    <text evidence="8">The sequence shown here is derived from an EMBL/GenBank/DDBJ whole genome shotgun (WGS) entry which is preliminary data.</text>
</comment>
<dbReference type="PIRSF" id="PIRSF000521">
    <property type="entry name" value="Transaminase_4ab_Lys_Orn"/>
    <property type="match status" value="1"/>
</dbReference>
<evidence type="ECO:0000256" key="3">
    <source>
        <dbReference type="ARBA" id="ARBA00022605"/>
    </source>
</evidence>
<dbReference type="EC" id="2.6.1.11" evidence="6"/>
<dbReference type="PANTHER" id="PTHR11986">
    <property type="entry name" value="AMINOTRANSFERASE CLASS III"/>
    <property type="match status" value="1"/>
</dbReference>
<dbReference type="Gene3D" id="3.40.640.10">
    <property type="entry name" value="Type I PLP-dependent aspartate aminotransferase-like (Major domain)"/>
    <property type="match status" value="1"/>
</dbReference>
<comment type="subcellular location">
    <subcellularLocation>
        <location evidence="6">Cytoplasm</location>
    </subcellularLocation>
</comment>
<feature type="binding site" evidence="6">
    <location>
        <begin position="250"/>
        <end position="253"/>
    </location>
    <ligand>
        <name>pyridoxal 5'-phosphate</name>
        <dbReference type="ChEBI" id="CHEBI:597326"/>
    </ligand>
</feature>
<dbReference type="EMBL" id="CABPRV010000001">
    <property type="protein sequence ID" value="VVD62679.1"/>
    <property type="molecule type" value="Genomic_DNA"/>
</dbReference>
<proteinExistence type="inferred from homology"/>
<dbReference type="InterPro" id="IPR005814">
    <property type="entry name" value="Aminotrans_3"/>
</dbReference>
<reference evidence="8 9" key="1">
    <citation type="submission" date="2019-08" db="EMBL/GenBank/DDBJ databases">
        <authorList>
            <person name="Peeters C."/>
        </authorList>
    </citation>
    <scope>NUCLEOTIDE SEQUENCE [LARGE SCALE GENOMIC DNA]</scope>
    <source>
        <strain evidence="8 9">LMG 20602</strain>
    </source>
</reference>
<dbReference type="InterPro" id="IPR004636">
    <property type="entry name" value="AcOrn/SuccOrn_fam"/>
</dbReference>
<evidence type="ECO:0000256" key="6">
    <source>
        <dbReference type="HAMAP-Rule" id="MF_01107"/>
    </source>
</evidence>
<sequence>MSLAQSSAAANPSNEAATAPNVRNVRNARFSEYPTQALLPITTRPELVFTHGKGGWLYDHQGKRYLDFIQGWAVNSLGHCHPVMRDALATQGSLLLNPSPAYYNVPMIELADLLAKLSGLGKVFFANSGAEANESAIKLARKWGQLHPNPAGGARYEIITFNNAFHGRTLATMSASGKPGWDKIFAPQVPGFPKAELNDIASVEALIGPDTVAVMLEPIQGEAGVVPATDAFMKALRELTKARGLLLIVDEVQTGCGRTGTLFSHQQNGIVPDIMTLGKGIGGGVPLAAMLCGDEFAVFQPGDQGGTYNGNPLMCAVGLAVMRTVSSPGFLEFVRAQADYLSAGLQHLSSRYGGQGERGAGLLRALLLGRDIGPQLVEAARDMTPDGLLLNSARPNLLRFMPALNVSREEIDQMLSMLDTLLARHV</sequence>
<keyword evidence="2 6" id="KW-0032">Aminotransferase</keyword>
<evidence type="ECO:0000313" key="9">
    <source>
        <dbReference type="Proteomes" id="UP000366065"/>
    </source>
</evidence>
<keyword evidence="9" id="KW-1185">Reference proteome</keyword>
<dbReference type="HAMAP" id="MF_01107">
    <property type="entry name" value="ArgD_aminotrans_3"/>
    <property type="match status" value="1"/>
</dbReference>
<evidence type="ECO:0000256" key="7">
    <source>
        <dbReference type="SAM" id="MobiDB-lite"/>
    </source>
</evidence>
<feature type="binding site" evidence="6">
    <location>
        <position position="168"/>
    </location>
    <ligand>
        <name>N(2)-acetyl-L-ornithine</name>
        <dbReference type="ChEBI" id="CHEBI:57805"/>
    </ligand>
</feature>
<organism evidence="8 9">
    <name type="scientific">Pandoraea capi</name>
    <dbReference type="NCBI Taxonomy" id="2508286"/>
    <lineage>
        <taxon>Bacteria</taxon>
        <taxon>Pseudomonadati</taxon>
        <taxon>Pseudomonadota</taxon>
        <taxon>Betaproteobacteria</taxon>
        <taxon>Burkholderiales</taxon>
        <taxon>Burkholderiaceae</taxon>
        <taxon>Pandoraea</taxon>
    </lineage>
</organism>
<comment type="subunit">
    <text evidence="6">Homodimer.</text>
</comment>
<dbReference type="Pfam" id="PF00202">
    <property type="entry name" value="Aminotran_3"/>
    <property type="match status" value="1"/>
</dbReference>
<dbReference type="InterPro" id="IPR015422">
    <property type="entry name" value="PyrdxlP-dep_Trfase_small"/>
</dbReference>
<dbReference type="Proteomes" id="UP000366065">
    <property type="component" value="Unassembled WGS sequence"/>
</dbReference>
<keyword evidence="5 6" id="KW-0663">Pyridoxal phosphate</keyword>
<feature type="binding site" evidence="6">
    <location>
        <position position="165"/>
    </location>
    <ligand>
        <name>pyridoxal 5'-phosphate</name>
        <dbReference type="ChEBI" id="CHEBI:597326"/>
    </ligand>
</feature>
<comment type="pathway">
    <text evidence="6">Amino-acid biosynthesis; L-arginine biosynthesis; N(2)-acetyl-L-ornithine from L-glutamate: step 4/4.</text>
</comment>
<dbReference type="CDD" id="cd00610">
    <property type="entry name" value="OAT_like"/>
    <property type="match status" value="1"/>
</dbReference>
<dbReference type="InterPro" id="IPR050103">
    <property type="entry name" value="Class-III_PLP-dep_AT"/>
</dbReference>
<dbReference type="PROSITE" id="PS00600">
    <property type="entry name" value="AA_TRANSFER_CLASS_3"/>
    <property type="match status" value="1"/>
</dbReference>
<gene>
    <name evidence="6 8" type="primary">argD</name>
    <name evidence="8" type="ORF">PCA20602_00190</name>
</gene>
<evidence type="ECO:0000256" key="5">
    <source>
        <dbReference type="ARBA" id="ARBA00022898"/>
    </source>
</evidence>
<evidence type="ECO:0000256" key="2">
    <source>
        <dbReference type="ARBA" id="ARBA00022576"/>
    </source>
</evidence>
<feature type="binding site" evidence="6">
    <location>
        <begin position="129"/>
        <end position="130"/>
    </location>
    <ligand>
        <name>pyridoxal 5'-phosphate</name>
        <dbReference type="ChEBI" id="CHEBI:597326"/>
    </ligand>
</feature>
<dbReference type="InterPro" id="IPR015424">
    <property type="entry name" value="PyrdxlP-dep_Trfase"/>
</dbReference>
<evidence type="ECO:0000256" key="4">
    <source>
        <dbReference type="ARBA" id="ARBA00022679"/>
    </source>
</evidence>
<evidence type="ECO:0000256" key="1">
    <source>
        <dbReference type="ARBA" id="ARBA00022571"/>
    </source>
</evidence>
<evidence type="ECO:0000313" key="8">
    <source>
        <dbReference type="EMBL" id="VVD62679.1"/>
    </source>
</evidence>
<comment type="catalytic activity">
    <reaction evidence="6">
        <text>N(2)-acetyl-L-ornithine + 2-oxoglutarate = N-acetyl-L-glutamate 5-semialdehyde + L-glutamate</text>
        <dbReference type="Rhea" id="RHEA:18049"/>
        <dbReference type="ChEBI" id="CHEBI:16810"/>
        <dbReference type="ChEBI" id="CHEBI:29123"/>
        <dbReference type="ChEBI" id="CHEBI:29985"/>
        <dbReference type="ChEBI" id="CHEBI:57805"/>
        <dbReference type="EC" id="2.6.1.11"/>
    </reaction>
</comment>
<dbReference type="SUPFAM" id="SSF53383">
    <property type="entry name" value="PLP-dependent transferases"/>
    <property type="match status" value="1"/>
</dbReference>
<name>A0ABY6VLQ3_9BURK</name>
<comment type="caution">
    <text evidence="6">Lacks conserved residue(s) required for the propagation of feature annotation.</text>
</comment>
<dbReference type="PANTHER" id="PTHR11986:SF79">
    <property type="entry name" value="ACETYLORNITHINE AMINOTRANSFERASE, MITOCHONDRIAL"/>
    <property type="match status" value="1"/>
</dbReference>
<dbReference type="NCBIfam" id="NF002325">
    <property type="entry name" value="PRK01278.1"/>
    <property type="match status" value="1"/>
</dbReference>
<keyword evidence="4 6" id="KW-0808">Transferase</keyword>
<accession>A0ABY6VLQ3</accession>
<dbReference type="InterPro" id="IPR015421">
    <property type="entry name" value="PyrdxlP-dep_Trfase_major"/>
</dbReference>
<feature type="modified residue" description="N6-(pyridoxal phosphate)lysine" evidence="6">
    <location>
        <position position="279"/>
    </location>
</feature>
<dbReference type="Gene3D" id="3.90.1150.10">
    <property type="entry name" value="Aspartate Aminotransferase, domain 1"/>
    <property type="match status" value="1"/>
</dbReference>
<dbReference type="RefSeq" id="WP_150719591.1">
    <property type="nucleotide sequence ID" value="NZ_CABPRV010000001.1"/>
</dbReference>
<comment type="similarity">
    <text evidence="6">Belongs to the class-III pyridoxal-phosphate-dependent aminotransferase family. ArgD subfamily.</text>
</comment>
<dbReference type="InterPro" id="IPR049704">
    <property type="entry name" value="Aminotrans_3_PPA_site"/>
</dbReference>
<feature type="binding site" evidence="6">
    <location>
        <position position="307"/>
    </location>
    <ligand>
        <name>pyridoxal 5'-phosphate</name>
        <dbReference type="ChEBI" id="CHEBI:597326"/>
    </ligand>
</feature>
<keyword evidence="3 6" id="KW-0028">Amino-acid biosynthesis</keyword>
<keyword evidence="1 6" id="KW-0055">Arginine biosynthesis</keyword>
<dbReference type="NCBIfam" id="NF002985">
    <property type="entry name" value="PRK03715.1"/>
    <property type="match status" value="1"/>
</dbReference>
<protein>
    <recommendedName>
        <fullName evidence="6">Acetylornithine aminotransferase</fullName>
        <shortName evidence="6">ACOAT</shortName>
        <ecNumber evidence="6">2.6.1.11</ecNumber>
    </recommendedName>
</protein>
<dbReference type="GO" id="GO:0003992">
    <property type="term" value="F:N2-acetyl-L-ornithine:2-oxoglutarate 5-aminotransferase activity"/>
    <property type="evidence" value="ECO:0007669"/>
    <property type="project" value="UniProtKB-EC"/>
</dbReference>
<comment type="miscellaneous">
    <text evidence="6">May also have succinyldiaminopimelate aminotransferase activity, thus carrying out the corresponding step in lysine biosynthesis.</text>
</comment>